<dbReference type="EMBL" id="VSRR010001669">
    <property type="protein sequence ID" value="MPC26911.1"/>
    <property type="molecule type" value="Genomic_DNA"/>
</dbReference>
<feature type="region of interest" description="Disordered" evidence="1">
    <location>
        <begin position="26"/>
        <end position="51"/>
    </location>
</feature>
<gene>
    <name evidence="2" type="ORF">E2C01_020061</name>
</gene>
<evidence type="ECO:0000256" key="1">
    <source>
        <dbReference type="SAM" id="MobiDB-lite"/>
    </source>
</evidence>
<sequence>MPVPRPLPVHMTVPMHRDAGERHNTLEEASMERLPNTSIDAAGERRNTLEEASMENYPTHYRRYW</sequence>
<proteinExistence type="predicted"/>
<evidence type="ECO:0000313" key="3">
    <source>
        <dbReference type="Proteomes" id="UP000324222"/>
    </source>
</evidence>
<keyword evidence="3" id="KW-1185">Reference proteome</keyword>
<organism evidence="2 3">
    <name type="scientific">Portunus trituberculatus</name>
    <name type="common">Swimming crab</name>
    <name type="synonym">Neptunus trituberculatus</name>
    <dbReference type="NCBI Taxonomy" id="210409"/>
    <lineage>
        <taxon>Eukaryota</taxon>
        <taxon>Metazoa</taxon>
        <taxon>Ecdysozoa</taxon>
        <taxon>Arthropoda</taxon>
        <taxon>Crustacea</taxon>
        <taxon>Multicrustacea</taxon>
        <taxon>Malacostraca</taxon>
        <taxon>Eumalacostraca</taxon>
        <taxon>Eucarida</taxon>
        <taxon>Decapoda</taxon>
        <taxon>Pleocyemata</taxon>
        <taxon>Brachyura</taxon>
        <taxon>Eubrachyura</taxon>
        <taxon>Portunoidea</taxon>
        <taxon>Portunidae</taxon>
        <taxon>Portuninae</taxon>
        <taxon>Portunus</taxon>
    </lineage>
</organism>
<reference evidence="2 3" key="1">
    <citation type="submission" date="2019-05" db="EMBL/GenBank/DDBJ databases">
        <title>Another draft genome of Portunus trituberculatus and its Hox gene families provides insights of decapod evolution.</title>
        <authorList>
            <person name="Jeong J.-H."/>
            <person name="Song I."/>
            <person name="Kim S."/>
            <person name="Choi T."/>
            <person name="Kim D."/>
            <person name="Ryu S."/>
            <person name="Kim W."/>
        </authorList>
    </citation>
    <scope>NUCLEOTIDE SEQUENCE [LARGE SCALE GENOMIC DNA]</scope>
    <source>
        <tissue evidence="2">Muscle</tissue>
    </source>
</reference>
<comment type="caution">
    <text evidence="2">The sequence shown here is derived from an EMBL/GenBank/DDBJ whole genome shotgun (WGS) entry which is preliminary data.</text>
</comment>
<accession>A0A5B7DZ03</accession>
<evidence type="ECO:0000313" key="2">
    <source>
        <dbReference type="EMBL" id="MPC26911.1"/>
    </source>
</evidence>
<dbReference type="Proteomes" id="UP000324222">
    <property type="component" value="Unassembled WGS sequence"/>
</dbReference>
<name>A0A5B7DZ03_PORTR</name>
<dbReference type="AlphaFoldDB" id="A0A5B7DZ03"/>
<protein>
    <submittedName>
        <fullName evidence="2">Uncharacterized protein</fullName>
    </submittedName>
</protein>